<evidence type="ECO:0000256" key="6">
    <source>
        <dbReference type="SAM" id="Phobius"/>
    </source>
</evidence>
<evidence type="ECO:0000313" key="7">
    <source>
        <dbReference type="EMBL" id="SHF81673.1"/>
    </source>
</evidence>
<keyword evidence="5 6" id="KW-0472">Membrane</keyword>
<evidence type="ECO:0000313" key="8">
    <source>
        <dbReference type="Proteomes" id="UP000184108"/>
    </source>
</evidence>
<dbReference type="GO" id="GO:0022857">
    <property type="term" value="F:transmembrane transporter activity"/>
    <property type="evidence" value="ECO:0007669"/>
    <property type="project" value="InterPro"/>
</dbReference>
<dbReference type="SUPFAM" id="SSF103473">
    <property type="entry name" value="MFS general substrate transporter"/>
    <property type="match status" value="1"/>
</dbReference>
<dbReference type="InterPro" id="IPR011701">
    <property type="entry name" value="MFS"/>
</dbReference>
<dbReference type="InterPro" id="IPR036259">
    <property type="entry name" value="MFS_trans_sf"/>
</dbReference>
<feature type="transmembrane region" description="Helical" evidence="6">
    <location>
        <begin position="240"/>
        <end position="257"/>
    </location>
</feature>
<dbReference type="AlphaFoldDB" id="A0A1M5EQU3"/>
<evidence type="ECO:0000256" key="3">
    <source>
        <dbReference type="ARBA" id="ARBA00022692"/>
    </source>
</evidence>
<evidence type="ECO:0000256" key="2">
    <source>
        <dbReference type="ARBA" id="ARBA00022448"/>
    </source>
</evidence>
<feature type="transmembrane region" description="Helical" evidence="6">
    <location>
        <begin position="205"/>
        <end position="228"/>
    </location>
</feature>
<sequence>MQVHQIPIFKDWVPEWLARAVIFAVLLNSILGFALYYNNPESTIGYYGIEPSDVQYSVVVMYASVVSFLALDFRIIKYFTTRKYLLIGLALNAVTYVICFYTKNWILFLICRFVQGAVCALFCNIVLNLIFPRLHSGRSRVIGYTIFYGSLQVSIPLCGIYCSYVLYYFNFNWLFYGLIILSLPVLFAVLLTMNSKSRIHKKIPLYYLDLTGYFFYTVFCLLAGYILVYGQQLNWFENQLIWLLTAAGIMLLVLFAVRENRLKRPLINLEILKAKNFVTGLFLLFAFYIFKGTSGFTYGYIESILGVDPLNIIPIWVFTVVVTIISMFITSRFILTGTPLIRIVIVGFFILALFYIYMLCFVSNTGETNDFIIPTCLFAIASGVVFVPAVAFTVSSAPPKIAFNASFIGIFARFLGFCTSIAINNYVQLYTKATVYEKVRESMNELNPQLDLTLQNIQNAYINQGSDFIAGKNASGMYLKTLIREQILARSIRDYYEIMLVSVIVVIVLLILIPGLNKVVIRLRKGSLPY</sequence>
<dbReference type="Pfam" id="PF07690">
    <property type="entry name" value="MFS_1"/>
    <property type="match status" value="1"/>
</dbReference>
<keyword evidence="3 6" id="KW-0812">Transmembrane</keyword>
<dbReference type="GO" id="GO:0016020">
    <property type="term" value="C:membrane"/>
    <property type="evidence" value="ECO:0007669"/>
    <property type="project" value="UniProtKB-SubCell"/>
</dbReference>
<accession>A0A1M5EQU3</accession>
<feature type="transmembrane region" description="Helical" evidence="6">
    <location>
        <begin position="340"/>
        <end position="359"/>
    </location>
</feature>
<evidence type="ECO:0000256" key="4">
    <source>
        <dbReference type="ARBA" id="ARBA00022989"/>
    </source>
</evidence>
<reference evidence="8" key="1">
    <citation type="submission" date="2016-11" db="EMBL/GenBank/DDBJ databases">
        <authorList>
            <person name="Varghese N."/>
            <person name="Submissions S."/>
        </authorList>
    </citation>
    <scope>NUCLEOTIDE SEQUENCE [LARGE SCALE GENOMIC DNA]</scope>
    <source>
        <strain evidence="8">YR203</strain>
    </source>
</reference>
<organism evidence="7 8">
    <name type="scientific">Chryseobacterium vrystaatense</name>
    <dbReference type="NCBI Taxonomy" id="307480"/>
    <lineage>
        <taxon>Bacteria</taxon>
        <taxon>Pseudomonadati</taxon>
        <taxon>Bacteroidota</taxon>
        <taxon>Flavobacteriia</taxon>
        <taxon>Flavobacteriales</taxon>
        <taxon>Weeksellaceae</taxon>
        <taxon>Chryseobacterium group</taxon>
        <taxon>Chryseobacterium</taxon>
    </lineage>
</organism>
<feature type="transmembrane region" description="Helical" evidence="6">
    <location>
        <begin position="16"/>
        <end position="36"/>
    </location>
</feature>
<protein>
    <submittedName>
        <fullName evidence="7">Major Facilitator Superfamily protein</fullName>
    </submittedName>
</protein>
<feature type="transmembrane region" description="Helical" evidence="6">
    <location>
        <begin position="371"/>
        <end position="394"/>
    </location>
</feature>
<evidence type="ECO:0000256" key="1">
    <source>
        <dbReference type="ARBA" id="ARBA00004141"/>
    </source>
</evidence>
<keyword evidence="2" id="KW-0813">Transport</keyword>
<dbReference type="Gene3D" id="1.20.1250.20">
    <property type="entry name" value="MFS general substrate transporter like domains"/>
    <property type="match status" value="1"/>
</dbReference>
<feature type="transmembrane region" description="Helical" evidence="6">
    <location>
        <begin position="56"/>
        <end position="73"/>
    </location>
</feature>
<keyword evidence="4 6" id="KW-1133">Transmembrane helix</keyword>
<dbReference type="RefSeq" id="WP_073174335.1">
    <property type="nucleotide sequence ID" value="NZ_FQVE01000003.1"/>
</dbReference>
<dbReference type="PANTHER" id="PTHR42718">
    <property type="entry name" value="MAJOR FACILITATOR SUPERFAMILY MULTIDRUG TRANSPORTER MFSC"/>
    <property type="match status" value="1"/>
</dbReference>
<feature type="transmembrane region" description="Helical" evidence="6">
    <location>
        <begin position="143"/>
        <end position="167"/>
    </location>
</feature>
<feature type="transmembrane region" description="Helical" evidence="6">
    <location>
        <begin position="173"/>
        <end position="193"/>
    </location>
</feature>
<dbReference type="PANTHER" id="PTHR42718:SF9">
    <property type="entry name" value="MAJOR FACILITATOR SUPERFAMILY MULTIDRUG TRANSPORTER MFSC"/>
    <property type="match status" value="1"/>
</dbReference>
<gene>
    <name evidence="7" type="ORF">SAMN02787073_3001</name>
</gene>
<feature type="transmembrane region" description="Helical" evidence="6">
    <location>
        <begin position="85"/>
        <end position="107"/>
    </location>
</feature>
<evidence type="ECO:0000256" key="5">
    <source>
        <dbReference type="ARBA" id="ARBA00023136"/>
    </source>
</evidence>
<proteinExistence type="predicted"/>
<feature type="transmembrane region" description="Helical" evidence="6">
    <location>
        <begin position="498"/>
        <end position="516"/>
    </location>
</feature>
<dbReference type="Proteomes" id="UP000184108">
    <property type="component" value="Unassembled WGS sequence"/>
</dbReference>
<feature type="transmembrane region" description="Helical" evidence="6">
    <location>
        <begin position="313"/>
        <end position="335"/>
    </location>
</feature>
<comment type="subcellular location">
    <subcellularLocation>
        <location evidence="1">Membrane</location>
        <topology evidence="1">Multi-pass membrane protein</topology>
    </subcellularLocation>
</comment>
<feature type="transmembrane region" description="Helical" evidence="6">
    <location>
        <begin position="277"/>
        <end position="301"/>
    </location>
</feature>
<name>A0A1M5EQU3_9FLAO</name>
<feature type="transmembrane region" description="Helical" evidence="6">
    <location>
        <begin position="113"/>
        <end position="131"/>
    </location>
</feature>
<feature type="transmembrane region" description="Helical" evidence="6">
    <location>
        <begin position="401"/>
        <end position="423"/>
    </location>
</feature>
<dbReference type="EMBL" id="FQVE01000003">
    <property type="protein sequence ID" value="SHF81673.1"/>
    <property type="molecule type" value="Genomic_DNA"/>
</dbReference>